<comment type="caution">
    <text evidence="2">The sequence shown here is derived from an EMBL/GenBank/DDBJ whole genome shotgun (WGS) entry which is preliminary data.</text>
</comment>
<dbReference type="RefSeq" id="WP_166282123.1">
    <property type="nucleotide sequence ID" value="NZ_JAANNP010000007.1"/>
</dbReference>
<organism evidence="2 3">
    <name type="scientific">Motilibacter deserti</name>
    <dbReference type="NCBI Taxonomy" id="2714956"/>
    <lineage>
        <taxon>Bacteria</taxon>
        <taxon>Bacillati</taxon>
        <taxon>Actinomycetota</taxon>
        <taxon>Actinomycetes</taxon>
        <taxon>Motilibacterales</taxon>
        <taxon>Motilibacteraceae</taxon>
        <taxon>Motilibacter</taxon>
    </lineage>
</organism>
<sequence length="194" mass="20672">MTIWQSKLAEPRTAGTGPSRRARRSRSAAASCVAAVIVATTGCGADGGSTAQDPTAGLSDSSMSDAQKSELADKKVTAAEYEAAFQRLQACFRAAGFDVLNVSRTAYMNDFSVPDAAMQSGVYDDCYAREYGAVDTVWQLAHEDESPTNQMYKECLRKRGVEPAQKSEDVKKQMDEADLSVQDCIEMAAGGTGG</sequence>
<feature type="region of interest" description="Disordered" evidence="1">
    <location>
        <begin position="1"/>
        <end position="23"/>
    </location>
</feature>
<accession>A0ABX0GUD7</accession>
<proteinExistence type="predicted"/>
<gene>
    <name evidence="2" type="ORF">G9H71_12075</name>
</gene>
<reference evidence="2 3" key="1">
    <citation type="submission" date="2020-03" db="EMBL/GenBank/DDBJ databases">
        <title>Two novel Motilibacter sp.</title>
        <authorList>
            <person name="Liu S."/>
        </authorList>
    </citation>
    <scope>NUCLEOTIDE SEQUENCE [LARGE SCALE GENOMIC DNA]</scope>
    <source>
        <strain evidence="2 3">E257</strain>
    </source>
</reference>
<evidence type="ECO:0000256" key="1">
    <source>
        <dbReference type="SAM" id="MobiDB-lite"/>
    </source>
</evidence>
<protein>
    <recommendedName>
        <fullName evidence="4">Host cell surface-exposed lipoprotein</fullName>
    </recommendedName>
</protein>
<evidence type="ECO:0008006" key="4">
    <source>
        <dbReference type="Google" id="ProtNLM"/>
    </source>
</evidence>
<evidence type="ECO:0000313" key="2">
    <source>
        <dbReference type="EMBL" id="NHC14516.1"/>
    </source>
</evidence>
<keyword evidence="3" id="KW-1185">Reference proteome</keyword>
<evidence type="ECO:0000313" key="3">
    <source>
        <dbReference type="Proteomes" id="UP000800981"/>
    </source>
</evidence>
<dbReference type="Proteomes" id="UP000800981">
    <property type="component" value="Unassembled WGS sequence"/>
</dbReference>
<dbReference type="EMBL" id="JAANNP010000007">
    <property type="protein sequence ID" value="NHC14516.1"/>
    <property type="molecule type" value="Genomic_DNA"/>
</dbReference>
<name>A0ABX0GUD7_9ACTN</name>